<accession>A0A5B7I6Z7</accession>
<keyword evidence="3" id="KW-1185">Reference proteome</keyword>
<dbReference type="EMBL" id="VSRR010046457">
    <property type="protein sequence ID" value="MPC77669.1"/>
    <property type="molecule type" value="Genomic_DNA"/>
</dbReference>
<reference evidence="2 3" key="1">
    <citation type="submission" date="2019-05" db="EMBL/GenBank/DDBJ databases">
        <title>Another draft genome of Portunus trituberculatus and its Hox gene families provides insights of decapod evolution.</title>
        <authorList>
            <person name="Jeong J.-H."/>
            <person name="Song I."/>
            <person name="Kim S."/>
            <person name="Choi T."/>
            <person name="Kim D."/>
            <person name="Ryu S."/>
            <person name="Kim W."/>
        </authorList>
    </citation>
    <scope>NUCLEOTIDE SEQUENCE [LARGE SCALE GENOMIC DNA]</scope>
    <source>
        <tissue evidence="2">Muscle</tissue>
    </source>
</reference>
<name>A0A5B7I6Z7_PORTR</name>
<comment type="caution">
    <text evidence="2">The sequence shown here is derived from an EMBL/GenBank/DDBJ whole genome shotgun (WGS) entry which is preliminary data.</text>
</comment>
<evidence type="ECO:0000256" key="1">
    <source>
        <dbReference type="SAM" id="MobiDB-lite"/>
    </source>
</evidence>
<organism evidence="2 3">
    <name type="scientific">Portunus trituberculatus</name>
    <name type="common">Swimming crab</name>
    <name type="synonym">Neptunus trituberculatus</name>
    <dbReference type="NCBI Taxonomy" id="210409"/>
    <lineage>
        <taxon>Eukaryota</taxon>
        <taxon>Metazoa</taxon>
        <taxon>Ecdysozoa</taxon>
        <taxon>Arthropoda</taxon>
        <taxon>Crustacea</taxon>
        <taxon>Multicrustacea</taxon>
        <taxon>Malacostraca</taxon>
        <taxon>Eumalacostraca</taxon>
        <taxon>Eucarida</taxon>
        <taxon>Decapoda</taxon>
        <taxon>Pleocyemata</taxon>
        <taxon>Brachyura</taxon>
        <taxon>Eubrachyura</taxon>
        <taxon>Portunoidea</taxon>
        <taxon>Portunidae</taxon>
        <taxon>Portuninae</taxon>
        <taxon>Portunus</taxon>
    </lineage>
</organism>
<gene>
    <name evidence="2" type="ORF">E2C01_072128</name>
</gene>
<proteinExistence type="predicted"/>
<sequence>MYGRRRAGGEAGDVGREGLHCDICGATDGQPASHAELSAESDPEAQRLTPRLYSEAPLRRTATTFKRL</sequence>
<dbReference type="Proteomes" id="UP000324222">
    <property type="component" value="Unassembled WGS sequence"/>
</dbReference>
<dbReference type="AlphaFoldDB" id="A0A5B7I6Z7"/>
<evidence type="ECO:0000313" key="3">
    <source>
        <dbReference type="Proteomes" id="UP000324222"/>
    </source>
</evidence>
<feature type="region of interest" description="Disordered" evidence="1">
    <location>
        <begin position="30"/>
        <end position="50"/>
    </location>
</feature>
<protein>
    <submittedName>
        <fullName evidence="2">Uncharacterized protein</fullName>
    </submittedName>
</protein>
<evidence type="ECO:0000313" key="2">
    <source>
        <dbReference type="EMBL" id="MPC77669.1"/>
    </source>
</evidence>